<dbReference type="EMBL" id="CP021109">
    <property type="protein sequence ID" value="ARP87856.1"/>
    <property type="molecule type" value="Genomic_DNA"/>
</dbReference>
<dbReference type="GO" id="GO:0016787">
    <property type="term" value="F:hydrolase activity"/>
    <property type="evidence" value="ECO:0007669"/>
    <property type="project" value="UniProtKB-KW"/>
</dbReference>
<feature type="domain" description="Serine aminopeptidase S33" evidence="1">
    <location>
        <begin position="86"/>
        <end position="196"/>
    </location>
</feature>
<evidence type="ECO:0000259" key="1">
    <source>
        <dbReference type="Pfam" id="PF12146"/>
    </source>
</evidence>
<dbReference type="InterPro" id="IPR000073">
    <property type="entry name" value="AB_hydrolase_1"/>
</dbReference>
<evidence type="ECO:0000313" key="2">
    <source>
        <dbReference type="EMBL" id="ARP87856.1"/>
    </source>
</evidence>
<keyword evidence="2" id="KW-0378">Hydrolase</keyword>
<keyword evidence="3" id="KW-1185">Reference proteome</keyword>
<sequence>MPALFRPLTRIGLRRAIACALIAASAVVGCTQLDNWQREAIFAPARGDQRWFSEPPDGTQVFDLDVTRGQHVRAWYWKSPDPGAPTVLYLHGARWNLNGSAFRMTSWTRMGYSVLAIDYRGFGDSTRLLPSEKTAGEDAAAALRELARRQPDPARRFVYGHSLGGAIAIDLAARKDVPPFAGLIVESSFTSIAAMLGTTEWGWVPGASLLVTQPFDSVDKLAELTTPVLFLHGTNDRVVPHTMSDQLFAAAQRVAPNLKRLVKIDGASHSGAVRSGAVYRDAVESFIRDAMAAWHGAPMPQRPPVDAREG</sequence>
<proteinExistence type="predicted"/>
<gene>
    <name evidence="2" type="ORF">CAL13_17780</name>
</gene>
<dbReference type="RefSeq" id="WP_086073113.1">
    <property type="nucleotide sequence ID" value="NZ_CP021109.1"/>
</dbReference>
<dbReference type="AlphaFoldDB" id="A0A1W6Z3K4"/>
<dbReference type="SUPFAM" id="SSF53474">
    <property type="entry name" value="alpha/beta-Hydrolases"/>
    <property type="match status" value="1"/>
</dbReference>
<dbReference type="Pfam" id="PF12146">
    <property type="entry name" value="Hydrolase_4"/>
    <property type="match status" value="1"/>
</dbReference>
<protein>
    <submittedName>
        <fullName evidence="2">Alpha/beta hydrolase</fullName>
    </submittedName>
</protein>
<dbReference type="InterPro" id="IPR022742">
    <property type="entry name" value="Hydrolase_4"/>
</dbReference>
<dbReference type="Gene3D" id="3.40.50.1820">
    <property type="entry name" value="alpha/beta hydrolase"/>
    <property type="match status" value="1"/>
</dbReference>
<dbReference type="InterPro" id="IPR029058">
    <property type="entry name" value="AB_hydrolase_fold"/>
</dbReference>
<evidence type="ECO:0000313" key="3">
    <source>
        <dbReference type="Proteomes" id="UP000194139"/>
    </source>
</evidence>
<name>A0A1W6Z3K4_9BORD</name>
<organism evidence="2 3">
    <name type="scientific">Bordetella genomosp. 9</name>
    <dbReference type="NCBI Taxonomy" id="1416803"/>
    <lineage>
        <taxon>Bacteria</taxon>
        <taxon>Pseudomonadati</taxon>
        <taxon>Pseudomonadota</taxon>
        <taxon>Betaproteobacteria</taxon>
        <taxon>Burkholderiales</taxon>
        <taxon>Alcaligenaceae</taxon>
        <taxon>Bordetella</taxon>
    </lineage>
</organism>
<reference evidence="2 3" key="1">
    <citation type="submission" date="2017-05" db="EMBL/GenBank/DDBJ databases">
        <title>Complete and WGS of Bordetella genogroups.</title>
        <authorList>
            <person name="Spilker T."/>
            <person name="LiPuma J."/>
        </authorList>
    </citation>
    <scope>NUCLEOTIDE SEQUENCE [LARGE SCALE GENOMIC DNA]</scope>
    <source>
        <strain evidence="2 3">AU17164</strain>
    </source>
</reference>
<dbReference type="PANTHER" id="PTHR12277:SF81">
    <property type="entry name" value="PROTEIN ABHD13"/>
    <property type="match status" value="1"/>
</dbReference>
<dbReference type="PROSITE" id="PS51257">
    <property type="entry name" value="PROKAR_LIPOPROTEIN"/>
    <property type="match status" value="1"/>
</dbReference>
<dbReference type="PANTHER" id="PTHR12277">
    <property type="entry name" value="ALPHA/BETA HYDROLASE DOMAIN-CONTAINING PROTEIN"/>
    <property type="match status" value="1"/>
</dbReference>
<dbReference type="Proteomes" id="UP000194139">
    <property type="component" value="Chromosome"/>
</dbReference>
<dbReference type="PRINTS" id="PR00111">
    <property type="entry name" value="ABHYDROLASE"/>
</dbReference>
<accession>A0A1W6Z3K4</accession>